<dbReference type="GO" id="GO:0046872">
    <property type="term" value="F:metal ion binding"/>
    <property type="evidence" value="ECO:0007669"/>
    <property type="project" value="UniProtKB-KW"/>
</dbReference>
<keyword evidence="4" id="KW-0862">Zinc</keyword>
<evidence type="ECO:0000259" key="5">
    <source>
        <dbReference type="SMART" id="SM00849"/>
    </source>
</evidence>
<dbReference type="InterPro" id="IPR001279">
    <property type="entry name" value="Metallo-B-lactamas"/>
</dbReference>
<protein>
    <submittedName>
        <fullName evidence="6">MBL fold metallo-hydrolase</fullName>
    </submittedName>
</protein>
<dbReference type="PANTHER" id="PTHR46233:SF3">
    <property type="entry name" value="HYDROXYACYLGLUTATHIONE HYDROLASE GLOC"/>
    <property type="match status" value="1"/>
</dbReference>
<keyword evidence="7" id="KW-1185">Reference proteome</keyword>
<dbReference type="AlphaFoldDB" id="A0A345NJT4"/>
<organism evidence="6 7">
    <name type="scientific">Ornithinimicrobium avium</name>
    <dbReference type="NCBI Taxonomy" id="2283195"/>
    <lineage>
        <taxon>Bacteria</taxon>
        <taxon>Bacillati</taxon>
        <taxon>Actinomycetota</taxon>
        <taxon>Actinomycetes</taxon>
        <taxon>Micrococcales</taxon>
        <taxon>Ornithinimicrobiaceae</taxon>
        <taxon>Ornithinimicrobium</taxon>
    </lineage>
</organism>
<gene>
    <name evidence="6" type="ORF">DV701_03290</name>
</gene>
<accession>A0A345NJT4</accession>
<dbReference type="GO" id="GO:0016787">
    <property type="term" value="F:hydrolase activity"/>
    <property type="evidence" value="ECO:0007669"/>
    <property type="project" value="UniProtKB-KW"/>
</dbReference>
<dbReference type="CDD" id="cd06262">
    <property type="entry name" value="metallo-hydrolase-like_MBL-fold"/>
    <property type="match status" value="1"/>
</dbReference>
<dbReference type="SUPFAM" id="SSF56281">
    <property type="entry name" value="Metallo-hydrolase/oxidoreductase"/>
    <property type="match status" value="1"/>
</dbReference>
<proteinExistence type="predicted"/>
<dbReference type="SMART" id="SM00849">
    <property type="entry name" value="Lactamase_B"/>
    <property type="match status" value="1"/>
</dbReference>
<evidence type="ECO:0000256" key="3">
    <source>
        <dbReference type="ARBA" id="ARBA00022801"/>
    </source>
</evidence>
<evidence type="ECO:0000256" key="4">
    <source>
        <dbReference type="ARBA" id="ARBA00022833"/>
    </source>
</evidence>
<dbReference type="Pfam" id="PF00753">
    <property type="entry name" value="Lactamase_B"/>
    <property type="match status" value="1"/>
</dbReference>
<dbReference type="OrthoDB" id="2971563at2"/>
<dbReference type="Proteomes" id="UP000253790">
    <property type="component" value="Chromosome"/>
</dbReference>
<feature type="domain" description="Metallo-beta-lactamase" evidence="5">
    <location>
        <begin position="12"/>
        <end position="211"/>
    </location>
</feature>
<evidence type="ECO:0000256" key="2">
    <source>
        <dbReference type="ARBA" id="ARBA00022723"/>
    </source>
</evidence>
<dbReference type="KEGG" id="orn:DV701_03290"/>
<sequence>MFVRSIVADAFGTNCYVVAPEAGEECLIVDPGVGVSERVAEVLAEHRLRPAAVLLTHGHLDHVYSVTPVCAGTTAAYIHSQDRYRLEDPLSLLGPGLRAALEQQFGRSVRWAEPEQVVEITDRQTLELAGMRVEVAHAPGHTEGSVLFSVPGLPEGIPAADLDRTVLSGDVLFAGSIGRTDLPGGDHAAMERSLRDVVLPLADSTLVLPGHGPATTIAQERRTNPYLQGL</sequence>
<evidence type="ECO:0000313" key="6">
    <source>
        <dbReference type="EMBL" id="AXH95292.1"/>
    </source>
</evidence>
<evidence type="ECO:0000313" key="7">
    <source>
        <dbReference type="Proteomes" id="UP000253790"/>
    </source>
</evidence>
<dbReference type="Gene3D" id="3.60.15.10">
    <property type="entry name" value="Ribonuclease Z/Hydroxyacylglutathione hydrolase-like"/>
    <property type="match status" value="1"/>
</dbReference>
<dbReference type="RefSeq" id="WP_114927057.1">
    <property type="nucleotide sequence ID" value="NZ_CP031229.1"/>
</dbReference>
<name>A0A345NJT4_9MICO</name>
<comment type="cofactor">
    <cofactor evidence="1">
        <name>Zn(2+)</name>
        <dbReference type="ChEBI" id="CHEBI:29105"/>
    </cofactor>
</comment>
<dbReference type="PANTHER" id="PTHR46233">
    <property type="entry name" value="HYDROXYACYLGLUTATHIONE HYDROLASE GLOC"/>
    <property type="match status" value="1"/>
</dbReference>
<reference evidence="6 7" key="1">
    <citation type="submission" date="2018-07" db="EMBL/GenBank/DDBJ databases">
        <title>Complete genome sequencing of Ornithinimicrobium sp. AMA3305.</title>
        <authorList>
            <person name="Bae J.-W."/>
        </authorList>
    </citation>
    <scope>NUCLEOTIDE SEQUENCE [LARGE SCALE GENOMIC DNA]</scope>
    <source>
        <strain evidence="6 7">AMA3305</strain>
    </source>
</reference>
<dbReference type="InterPro" id="IPR036866">
    <property type="entry name" value="RibonucZ/Hydroxyglut_hydro"/>
</dbReference>
<evidence type="ECO:0000256" key="1">
    <source>
        <dbReference type="ARBA" id="ARBA00001947"/>
    </source>
</evidence>
<keyword evidence="3 6" id="KW-0378">Hydrolase</keyword>
<keyword evidence="2" id="KW-0479">Metal-binding</keyword>
<dbReference type="InterPro" id="IPR051453">
    <property type="entry name" value="MBL_Glyoxalase_II"/>
</dbReference>
<dbReference type="EMBL" id="CP031229">
    <property type="protein sequence ID" value="AXH95292.1"/>
    <property type="molecule type" value="Genomic_DNA"/>
</dbReference>